<dbReference type="Pfam" id="PF06048">
    <property type="entry name" value="DUF927"/>
    <property type="match status" value="1"/>
</dbReference>
<evidence type="ECO:0000259" key="1">
    <source>
        <dbReference type="Pfam" id="PF06048"/>
    </source>
</evidence>
<evidence type="ECO:0000313" key="3">
    <source>
        <dbReference type="Proteomes" id="UP000190683"/>
    </source>
</evidence>
<organism evidence="2 3">
    <name type="scientific">Moraxella porci DSM 25326</name>
    <dbReference type="NCBI Taxonomy" id="573983"/>
    <lineage>
        <taxon>Bacteria</taxon>
        <taxon>Pseudomonadati</taxon>
        <taxon>Pseudomonadota</taxon>
        <taxon>Gammaproteobacteria</taxon>
        <taxon>Moraxellales</taxon>
        <taxon>Moraxellaceae</taxon>
        <taxon>Moraxella</taxon>
    </lineage>
</organism>
<proteinExistence type="predicted"/>
<dbReference type="Proteomes" id="UP000190683">
    <property type="component" value="Unassembled WGS sequence"/>
</dbReference>
<dbReference type="STRING" id="573983.B0681_09935"/>
<gene>
    <name evidence="2" type="ORF">B0681_09935</name>
</gene>
<protein>
    <recommendedName>
        <fullName evidence="1">DUF927 domain-containing protein</fullName>
    </recommendedName>
</protein>
<dbReference type="EMBL" id="MUYV01000017">
    <property type="protein sequence ID" value="OOS23166.1"/>
    <property type="molecule type" value="Genomic_DNA"/>
</dbReference>
<feature type="domain" description="DUF927" evidence="1">
    <location>
        <begin position="56"/>
        <end position="317"/>
    </location>
</feature>
<name>A0A1T0CLE1_9GAMM</name>
<reference evidence="2 3" key="1">
    <citation type="submission" date="2017-02" db="EMBL/GenBank/DDBJ databases">
        <title>Draft genome sequence of Moraxella porci CCUG 54912T type strain.</title>
        <authorList>
            <person name="Salva-Serra F."/>
            <person name="Engstrom-Jakobsson H."/>
            <person name="Thorell K."/>
            <person name="Jaen-Luchoro D."/>
            <person name="Gonzales-Siles L."/>
            <person name="Karlsson R."/>
            <person name="Yazdan S."/>
            <person name="Boulund F."/>
            <person name="Johnning A."/>
            <person name="Engstrand L."/>
            <person name="Kristiansson E."/>
            <person name="Moore E."/>
        </authorList>
    </citation>
    <scope>NUCLEOTIDE SEQUENCE [LARGE SCALE GENOMIC DNA]</scope>
    <source>
        <strain evidence="2 3">CCUG 54912</strain>
    </source>
</reference>
<dbReference type="InterPro" id="IPR009270">
    <property type="entry name" value="DUF927"/>
</dbReference>
<accession>A0A1T0CLE1</accession>
<dbReference type="RefSeq" id="WP_078318567.1">
    <property type="nucleotide sequence ID" value="NZ_MUYV01000017.1"/>
</dbReference>
<evidence type="ECO:0000313" key="2">
    <source>
        <dbReference type="EMBL" id="OOS23166.1"/>
    </source>
</evidence>
<comment type="caution">
    <text evidence="2">The sequence shown here is derived from an EMBL/GenBank/DDBJ whole genome shotgun (WGS) entry which is preliminary data.</text>
</comment>
<dbReference type="AlphaFoldDB" id="A0A1T0CLE1"/>
<keyword evidence="3" id="KW-1185">Reference proteome</keyword>
<sequence>MNDIEIHIYPTSRQGFNSVIQPIRLPGKNKGQYVIFENFQHTNGEVYHGLYFIPDDLNSDMILLCNPLYVEGKGDQQSKNSGTLVRFRSTINNLEQKIFVLFRDLQGDGVEFQKVLSDHGLLTIGDGLKVRSYLIRYIRENPTTNRFQITDHIGWHGNTYVMPNQTFGINNYHLMHCNQHKYSTKGTLEEWQRQISAQCAIHNRLVFALSVAFSGSIMSILGLSQGMGFHYVGTSSIGKTLSLYLASSIWGNPLQYILSWRSTANGLEAAARLHNDNFMALDEMSECPPETLRDSTYMLANSSTKNRMTKQGQLQDVSKWLIAYLSSGEKTAEEISASAGFTLNSGQIIRLIDIEADAGDGCGIFNHSTNPAALANNLKSLTSQYYGTAGIAWLEYLTNTKQSDIESIFNKIYNKLTDTYRDLGSIQTRVLRCFAAVATSGEVASMAKITTWERGVAYQAACLCFENWLKKYGRNGSLEERNILIQVRNFIQANINTAKVIKNRAQTNANGPIEILGYLSKNQNLFYFTDNSFAKAIKPYTENQACKVLKNKGFLIYDKDRSSKKTVEHGFFDKKTRLYTVSTSILEFEPL</sequence>